<sequence length="232" mass="27601">MYTITSFIYWFLVGFLYIGIGIPYAILKLSFYCLQIGFSNECSVVCRFVSFILIELAINLLLKLMNAVFRICEKGHKITKGHTFEEEQSRLMENSKISQTSPQWKLKYEMDDKEYSDLKKQLKLIFTRQKKRRHDIISKFKRKRDSLKTELESKTKLFSGVKCKATALALDTENMILQIRIGHAKLQRLKEENMKRMERYTELAEKIQWDYRQSSLADQERSFFEFSNDTYD</sequence>
<feature type="transmembrane region" description="Helical" evidence="1">
    <location>
        <begin position="7"/>
        <end position="27"/>
    </location>
</feature>
<evidence type="ECO:0000256" key="1">
    <source>
        <dbReference type="SAM" id="Phobius"/>
    </source>
</evidence>
<accession>A0A6J8EEJ9</accession>
<evidence type="ECO:0000313" key="3">
    <source>
        <dbReference type="Proteomes" id="UP000507470"/>
    </source>
</evidence>
<keyword evidence="1" id="KW-1133">Transmembrane helix</keyword>
<gene>
    <name evidence="2" type="ORF">MCOR_51108</name>
</gene>
<organism evidence="2 3">
    <name type="scientific">Mytilus coruscus</name>
    <name type="common">Sea mussel</name>
    <dbReference type="NCBI Taxonomy" id="42192"/>
    <lineage>
        <taxon>Eukaryota</taxon>
        <taxon>Metazoa</taxon>
        <taxon>Spiralia</taxon>
        <taxon>Lophotrochozoa</taxon>
        <taxon>Mollusca</taxon>
        <taxon>Bivalvia</taxon>
        <taxon>Autobranchia</taxon>
        <taxon>Pteriomorphia</taxon>
        <taxon>Mytilida</taxon>
        <taxon>Mytiloidea</taxon>
        <taxon>Mytilidae</taxon>
        <taxon>Mytilinae</taxon>
        <taxon>Mytilus</taxon>
    </lineage>
</organism>
<proteinExistence type="predicted"/>
<name>A0A6J8EEJ9_MYTCO</name>
<keyword evidence="1" id="KW-0472">Membrane</keyword>
<feature type="transmembrane region" description="Helical" evidence="1">
    <location>
        <begin position="47"/>
        <end position="69"/>
    </location>
</feature>
<dbReference type="AlphaFoldDB" id="A0A6J8EEJ9"/>
<dbReference type="Proteomes" id="UP000507470">
    <property type="component" value="Unassembled WGS sequence"/>
</dbReference>
<keyword evidence="1" id="KW-0812">Transmembrane</keyword>
<keyword evidence="3" id="KW-1185">Reference proteome</keyword>
<dbReference type="OrthoDB" id="10416706at2759"/>
<evidence type="ECO:0000313" key="2">
    <source>
        <dbReference type="EMBL" id="CAC5418687.1"/>
    </source>
</evidence>
<dbReference type="EMBL" id="CACVKT020008939">
    <property type="protein sequence ID" value="CAC5418687.1"/>
    <property type="molecule type" value="Genomic_DNA"/>
</dbReference>
<reference evidence="2 3" key="1">
    <citation type="submission" date="2020-06" db="EMBL/GenBank/DDBJ databases">
        <authorList>
            <person name="Li R."/>
            <person name="Bekaert M."/>
        </authorList>
    </citation>
    <scope>NUCLEOTIDE SEQUENCE [LARGE SCALE GENOMIC DNA]</scope>
    <source>
        <strain evidence="3">wild</strain>
    </source>
</reference>
<protein>
    <submittedName>
        <fullName evidence="2">MYO18</fullName>
    </submittedName>
</protein>